<gene>
    <name evidence="2" type="ORF">CIPAW_13G136500</name>
</gene>
<dbReference type="Proteomes" id="UP000811609">
    <property type="component" value="Chromosome 13"/>
</dbReference>
<dbReference type="AlphaFoldDB" id="A0A8T1NR12"/>
<protein>
    <submittedName>
        <fullName evidence="2">Uncharacterized protein</fullName>
    </submittedName>
</protein>
<evidence type="ECO:0000313" key="3">
    <source>
        <dbReference type="Proteomes" id="UP000811609"/>
    </source>
</evidence>
<proteinExistence type="predicted"/>
<dbReference type="PANTHER" id="PTHR31115">
    <property type="entry name" value="OS05G0107300 PROTEIN"/>
    <property type="match status" value="1"/>
</dbReference>
<dbReference type="EMBL" id="CM031821">
    <property type="protein sequence ID" value="KAG6632111.1"/>
    <property type="molecule type" value="Genomic_DNA"/>
</dbReference>
<evidence type="ECO:0000256" key="1">
    <source>
        <dbReference type="SAM" id="MobiDB-lite"/>
    </source>
</evidence>
<organism evidence="2 3">
    <name type="scientific">Carya illinoinensis</name>
    <name type="common">Pecan</name>
    <dbReference type="NCBI Taxonomy" id="32201"/>
    <lineage>
        <taxon>Eukaryota</taxon>
        <taxon>Viridiplantae</taxon>
        <taxon>Streptophyta</taxon>
        <taxon>Embryophyta</taxon>
        <taxon>Tracheophyta</taxon>
        <taxon>Spermatophyta</taxon>
        <taxon>Magnoliopsida</taxon>
        <taxon>eudicotyledons</taxon>
        <taxon>Gunneridae</taxon>
        <taxon>Pentapetalae</taxon>
        <taxon>rosids</taxon>
        <taxon>fabids</taxon>
        <taxon>Fagales</taxon>
        <taxon>Juglandaceae</taxon>
        <taxon>Carya</taxon>
    </lineage>
</organism>
<dbReference type="PANTHER" id="PTHR31115:SF4">
    <property type="entry name" value="SPECTRIN BETA CHAIN, BRAIN"/>
    <property type="match status" value="1"/>
</dbReference>
<name>A0A8T1NR12_CARIL</name>
<feature type="compositionally biased region" description="Basic residues" evidence="1">
    <location>
        <begin position="51"/>
        <end position="62"/>
    </location>
</feature>
<evidence type="ECO:0000313" key="2">
    <source>
        <dbReference type="EMBL" id="KAG6632111.1"/>
    </source>
</evidence>
<sequence>MPNNDIGDNVQRHGRSRRGSSLTRPGIPPAVEKLETLTMTKPLPGSEKNRSKSGRPPSKKLKDRKALIRVGPIVNSNSLNYTGEFNDNCEELFVAANAACNASSLACSGPFWNKMEAIFASVSSEDLSYLKQQLSFAEELDENMPQMFGIAYNNVSGVGELKEVNEFSGGRQRSQSHQESAETDSLNGRFDTRKSDKFTPLYQRVLSALIEEDEIEEFYHHGEGKTLSLQYASDDSHRGSCYQIDIEPKDWDKMESEVESKVDSQTQSNYLDRLSCDSSIRSNSQRNPTVSSSLHSNERWWGDYEFAHFDLGPTSEICLDNLGQLQAGELSAGNLSPYTCHYQLLSLDDRLLLELQSIGLYPEILPNLAEGEVINQDIMELNEGLYQQIGIRKKNLGKINDAVQKGRDVERRLAGGIMFQKMQSRRFQTSCISFCQAHSC</sequence>
<feature type="region of interest" description="Disordered" evidence="1">
    <location>
        <begin position="1"/>
        <end position="62"/>
    </location>
</feature>
<reference evidence="2" key="1">
    <citation type="submission" date="2020-12" db="EMBL/GenBank/DDBJ databases">
        <title>WGS assembly of Carya illinoinensis cv. Pawnee.</title>
        <authorList>
            <person name="Platts A."/>
            <person name="Shu S."/>
            <person name="Wright S."/>
            <person name="Barry K."/>
            <person name="Edger P."/>
            <person name="Pires J.C."/>
            <person name="Schmutz J."/>
        </authorList>
    </citation>
    <scope>NUCLEOTIDE SEQUENCE</scope>
    <source>
        <tissue evidence="2">Leaf</tissue>
    </source>
</reference>
<keyword evidence="3" id="KW-1185">Reference proteome</keyword>
<feature type="region of interest" description="Disordered" evidence="1">
    <location>
        <begin position="166"/>
        <end position="190"/>
    </location>
</feature>
<feature type="compositionally biased region" description="Polar residues" evidence="1">
    <location>
        <begin position="171"/>
        <end position="186"/>
    </location>
</feature>
<comment type="caution">
    <text evidence="2">The sequence shown here is derived from an EMBL/GenBank/DDBJ whole genome shotgun (WGS) entry which is preliminary data.</text>
</comment>
<accession>A0A8T1NR12</accession>